<protein>
    <submittedName>
        <fullName evidence="9">NID2 protein</fullName>
    </submittedName>
</protein>
<gene>
    <name evidence="9" type="primary">NID2</name>
    <name evidence="9" type="ORF">BLAG_LOCUS11377</name>
</gene>
<feature type="compositionally biased region" description="Low complexity" evidence="6">
    <location>
        <begin position="230"/>
        <end position="267"/>
    </location>
</feature>
<keyword evidence="4" id="KW-1015">Disulfide bond</keyword>
<keyword evidence="7" id="KW-0472">Membrane</keyword>
<dbReference type="PANTHER" id="PTHR24034:SF89">
    <property type="entry name" value="COMPLEMENT COMPONENT C1Q RECEPTOR"/>
    <property type="match status" value="1"/>
</dbReference>
<dbReference type="PANTHER" id="PTHR24034">
    <property type="entry name" value="EGF-LIKE DOMAIN-CONTAINING PROTEIN"/>
    <property type="match status" value="1"/>
</dbReference>
<evidence type="ECO:0000256" key="3">
    <source>
        <dbReference type="ARBA" id="ARBA00022737"/>
    </source>
</evidence>
<feature type="transmembrane region" description="Helical" evidence="7">
    <location>
        <begin position="334"/>
        <end position="353"/>
    </location>
</feature>
<dbReference type="PROSITE" id="PS01187">
    <property type="entry name" value="EGF_CA"/>
    <property type="match status" value="1"/>
</dbReference>
<evidence type="ECO:0000256" key="1">
    <source>
        <dbReference type="ARBA" id="ARBA00022536"/>
    </source>
</evidence>
<evidence type="ECO:0000313" key="9">
    <source>
        <dbReference type="EMBL" id="CAH1250774.1"/>
    </source>
</evidence>
<dbReference type="SMART" id="SM00181">
    <property type="entry name" value="EGF"/>
    <property type="match status" value="2"/>
</dbReference>
<feature type="region of interest" description="Disordered" evidence="6">
    <location>
        <begin position="285"/>
        <end position="304"/>
    </location>
</feature>
<dbReference type="CDD" id="cd00054">
    <property type="entry name" value="EGF_CA"/>
    <property type="match status" value="1"/>
</dbReference>
<dbReference type="InterPro" id="IPR050751">
    <property type="entry name" value="ECM_structural_protein"/>
</dbReference>
<evidence type="ECO:0000259" key="8">
    <source>
        <dbReference type="PROSITE" id="PS50026"/>
    </source>
</evidence>
<feature type="domain" description="EGF-like" evidence="8">
    <location>
        <begin position="172"/>
        <end position="211"/>
    </location>
</feature>
<name>A0A8J9ZAI0_BRALA</name>
<dbReference type="PROSITE" id="PS01186">
    <property type="entry name" value="EGF_2"/>
    <property type="match status" value="1"/>
</dbReference>
<feature type="transmembrane region" description="Helical" evidence="7">
    <location>
        <begin position="21"/>
        <end position="41"/>
    </location>
</feature>
<evidence type="ECO:0000256" key="7">
    <source>
        <dbReference type="SAM" id="Phobius"/>
    </source>
</evidence>
<keyword evidence="7" id="KW-0812">Transmembrane</keyword>
<dbReference type="InterPro" id="IPR000742">
    <property type="entry name" value="EGF"/>
</dbReference>
<dbReference type="SUPFAM" id="SSF57196">
    <property type="entry name" value="EGF/Laminin"/>
    <property type="match status" value="1"/>
</dbReference>
<organism evidence="9 10">
    <name type="scientific">Branchiostoma lanceolatum</name>
    <name type="common">Common lancelet</name>
    <name type="synonym">Amphioxus lanceolatum</name>
    <dbReference type="NCBI Taxonomy" id="7740"/>
    <lineage>
        <taxon>Eukaryota</taxon>
        <taxon>Metazoa</taxon>
        <taxon>Chordata</taxon>
        <taxon>Cephalochordata</taxon>
        <taxon>Leptocardii</taxon>
        <taxon>Amphioxiformes</taxon>
        <taxon>Branchiostomatidae</taxon>
        <taxon>Branchiostoma</taxon>
    </lineage>
</organism>
<keyword evidence="2" id="KW-0732">Signal</keyword>
<evidence type="ECO:0000313" key="10">
    <source>
        <dbReference type="Proteomes" id="UP000838412"/>
    </source>
</evidence>
<dbReference type="EMBL" id="OV696703">
    <property type="protein sequence ID" value="CAH1250774.1"/>
    <property type="molecule type" value="Genomic_DNA"/>
</dbReference>
<feature type="region of interest" description="Disordered" evidence="6">
    <location>
        <begin position="230"/>
        <end position="270"/>
    </location>
</feature>
<dbReference type="InterPro" id="IPR001881">
    <property type="entry name" value="EGF-like_Ca-bd_dom"/>
</dbReference>
<proteinExistence type="predicted"/>
<dbReference type="PROSITE" id="PS50026">
    <property type="entry name" value="EGF_3"/>
    <property type="match status" value="1"/>
</dbReference>
<dbReference type="Proteomes" id="UP000838412">
    <property type="component" value="Chromosome 18"/>
</dbReference>
<dbReference type="PROSITE" id="PS00010">
    <property type="entry name" value="ASX_HYDROXYL"/>
    <property type="match status" value="1"/>
</dbReference>
<keyword evidence="3" id="KW-0677">Repeat</keyword>
<dbReference type="AlphaFoldDB" id="A0A8J9ZAI0"/>
<comment type="caution">
    <text evidence="5">Lacks conserved residue(s) required for the propagation of feature annotation.</text>
</comment>
<dbReference type="FunFam" id="2.10.25.10:FF:000038">
    <property type="entry name" value="Fibrillin 2"/>
    <property type="match status" value="1"/>
</dbReference>
<dbReference type="InterPro" id="IPR018097">
    <property type="entry name" value="EGF_Ca-bd_CS"/>
</dbReference>
<feature type="region of interest" description="Disordered" evidence="6">
    <location>
        <begin position="398"/>
        <end position="430"/>
    </location>
</feature>
<dbReference type="InterPro" id="IPR000152">
    <property type="entry name" value="EGF-type_Asp/Asn_hydroxyl_site"/>
</dbReference>
<dbReference type="GO" id="GO:0005509">
    <property type="term" value="F:calcium ion binding"/>
    <property type="evidence" value="ECO:0007669"/>
    <property type="project" value="InterPro"/>
</dbReference>
<keyword evidence="1 5" id="KW-0245">EGF-like domain</keyword>
<accession>A0A8J9ZAI0</accession>
<dbReference type="Gene3D" id="2.10.25.10">
    <property type="entry name" value="Laminin"/>
    <property type="match status" value="1"/>
</dbReference>
<keyword evidence="10" id="KW-1185">Reference proteome</keyword>
<dbReference type="Pfam" id="PF12947">
    <property type="entry name" value="EGF_3"/>
    <property type="match status" value="1"/>
</dbReference>
<reference evidence="9" key="1">
    <citation type="submission" date="2022-01" db="EMBL/GenBank/DDBJ databases">
        <authorList>
            <person name="Braso-Vives M."/>
        </authorList>
    </citation>
    <scope>NUCLEOTIDE SEQUENCE</scope>
</reference>
<evidence type="ECO:0000256" key="6">
    <source>
        <dbReference type="SAM" id="MobiDB-lite"/>
    </source>
</evidence>
<evidence type="ECO:0000256" key="4">
    <source>
        <dbReference type="ARBA" id="ARBA00023157"/>
    </source>
</evidence>
<sequence>MRCKYLVAYFEESRTRSRVNMSATIWTTVALLAMLAAVGSGSNEGKNPFISEQEAHSFVGNHRSKRGLWQCLFSSIEEECAHEGCSFEEVLECRSTSESREYLMTLACRLWPCSTGYRCQGVIRDPMGSGSHWRTCNPVCFGSTSCPHGGHCGRPNYCSGCERGYESPRCSDVNECVERRICDDHATCANTDGSYTCRCAPGYVGDGHTCTGKYLYLWPFFESTPKITTTAKSTTSTTTTRQQTTSTQTSSTTTTTTAKPTTSVPTTVGKAPSTEMAAVVQVTGSVRTSSQEMTHKTTEEPEVQAGAAELSDVCGDDGQQPCGKPPMLPVEKTMLIIGTVAFAFACGIAFLIFHRKLKKVTFLPPWLVGRRQEDPPPPYSESNVNVITVATKVVLPPDIKISTTDKDGPPPGNEISNELPPGKEIPDDPVKILPPQEADVTDIEFILKSNALQEKSPMN</sequence>
<dbReference type="InterPro" id="IPR024731">
    <property type="entry name" value="NELL2-like_EGF"/>
</dbReference>
<evidence type="ECO:0000256" key="2">
    <source>
        <dbReference type="ARBA" id="ARBA00022729"/>
    </source>
</evidence>
<dbReference type="SMART" id="SM00179">
    <property type="entry name" value="EGF_CA"/>
    <property type="match status" value="1"/>
</dbReference>
<dbReference type="OrthoDB" id="10045365at2759"/>
<evidence type="ECO:0000256" key="5">
    <source>
        <dbReference type="PROSITE-ProRule" id="PRU00076"/>
    </source>
</evidence>
<keyword evidence="7" id="KW-1133">Transmembrane helix</keyword>